<comment type="caution">
    <text evidence="1">The sequence shown here is derived from an EMBL/GenBank/DDBJ whole genome shotgun (WGS) entry which is preliminary data.</text>
</comment>
<keyword evidence="2" id="KW-1185">Reference proteome</keyword>
<accession>A0A7Y6NLS0</accession>
<name>A0A7Y6NLS0_9BURK</name>
<dbReference type="Proteomes" id="UP000529637">
    <property type="component" value="Unassembled WGS sequence"/>
</dbReference>
<sequence>MNAIKRLRVRVEPEVGHAGFAEDTGIARHRWFGFRARDHGRSAIKVYPADFFRQAALGPRFRFMRTTTGSCPNTF</sequence>
<dbReference type="AlphaFoldDB" id="A0A7Y6NLS0"/>
<dbReference type="EMBL" id="JABWMJ010000003">
    <property type="protein sequence ID" value="NUZ05548.1"/>
    <property type="molecule type" value="Genomic_DNA"/>
</dbReference>
<dbReference type="RefSeq" id="WP_176067616.1">
    <property type="nucleotide sequence ID" value="NZ_JABWMJ010000003.1"/>
</dbReference>
<gene>
    <name evidence="1" type="ORF">HQN59_07205</name>
</gene>
<evidence type="ECO:0000313" key="2">
    <source>
        <dbReference type="Proteomes" id="UP000529637"/>
    </source>
</evidence>
<evidence type="ECO:0000313" key="1">
    <source>
        <dbReference type="EMBL" id="NUZ05548.1"/>
    </source>
</evidence>
<protein>
    <submittedName>
        <fullName evidence="1">Uncharacterized protein</fullName>
    </submittedName>
</protein>
<reference evidence="1 2" key="1">
    <citation type="submission" date="2020-06" db="EMBL/GenBank/DDBJ databases">
        <title>Schlegella sp. ID0723 isolated from air conditioner.</title>
        <authorList>
            <person name="Kim D.Y."/>
            <person name="Kim D.-U."/>
        </authorList>
    </citation>
    <scope>NUCLEOTIDE SEQUENCE [LARGE SCALE GENOMIC DNA]</scope>
    <source>
        <strain evidence="1 2">ID0723</strain>
    </source>
</reference>
<proteinExistence type="predicted"/>
<organism evidence="1 2">
    <name type="scientific">Piscinibacter koreensis</name>
    <dbReference type="NCBI Taxonomy" id="2742824"/>
    <lineage>
        <taxon>Bacteria</taxon>
        <taxon>Pseudomonadati</taxon>
        <taxon>Pseudomonadota</taxon>
        <taxon>Betaproteobacteria</taxon>
        <taxon>Burkholderiales</taxon>
        <taxon>Sphaerotilaceae</taxon>
        <taxon>Piscinibacter</taxon>
    </lineage>
</organism>